<name>A0A0A1WG37_ZEUCU</name>
<feature type="compositionally biased region" description="Basic and acidic residues" evidence="1">
    <location>
        <begin position="106"/>
        <end position="121"/>
    </location>
</feature>
<evidence type="ECO:0000313" key="2">
    <source>
        <dbReference type="EMBL" id="JAC97352.1"/>
    </source>
</evidence>
<organism evidence="2">
    <name type="scientific">Zeugodacus cucurbitae</name>
    <name type="common">Melon fruit fly</name>
    <name type="synonym">Bactrocera cucurbitae</name>
    <dbReference type="NCBI Taxonomy" id="28588"/>
    <lineage>
        <taxon>Eukaryota</taxon>
        <taxon>Metazoa</taxon>
        <taxon>Ecdysozoa</taxon>
        <taxon>Arthropoda</taxon>
        <taxon>Hexapoda</taxon>
        <taxon>Insecta</taxon>
        <taxon>Pterygota</taxon>
        <taxon>Neoptera</taxon>
        <taxon>Endopterygota</taxon>
        <taxon>Diptera</taxon>
        <taxon>Brachycera</taxon>
        <taxon>Muscomorpha</taxon>
        <taxon>Tephritoidea</taxon>
        <taxon>Tephritidae</taxon>
        <taxon>Zeugodacus</taxon>
        <taxon>Zeugodacus</taxon>
    </lineage>
</organism>
<dbReference type="AlphaFoldDB" id="A0A0A1WG37"/>
<protein>
    <submittedName>
        <fullName evidence="2">Uncharacterized protein</fullName>
    </submittedName>
</protein>
<reference evidence="2" key="2">
    <citation type="journal article" date="2015" name="Gigascience">
        <title>Reconstructing a comprehensive transcriptome assembly of a white-pupal translocated strain of the pest fruit fly Bactrocera cucurbitae.</title>
        <authorList>
            <person name="Sim S.B."/>
            <person name="Calla B."/>
            <person name="Hall B."/>
            <person name="DeRego T."/>
            <person name="Geib S.M."/>
        </authorList>
    </citation>
    <scope>NUCLEOTIDE SEQUENCE</scope>
</reference>
<feature type="region of interest" description="Disordered" evidence="1">
    <location>
        <begin position="1"/>
        <end position="34"/>
    </location>
</feature>
<accession>A0A0A1WG37</accession>
<reference evidence="2" key="1">
    <citation type="submission" date="2014-11" db="EMBL/GenBank/DDBJ databases">
        <authorList>
            <person name="Geib S."/>
        </authorList>
    </citation>
    <scope>NUCLEOTIDE SEQUENCE</scope>
</reference>
<proteinExistence type="predicted"/>
<feature type="compositionally biased region" description="Basic and acidic residues" evidence="1">
    <location>
        <begin position="8"/>
        <end position="34"/>
    </location>
</feature>
<sequence>MQNNPFRQKADFRRKDKQFGAFRNKIDSRKPLNKKEKEWGVQKFTPVVRTQPATPWTTFKSEIIQKQQEEAKLLQNPNMESEEAKQFFKKREENFRRAQITEARKEDTKWEDFSEDVPERSTHKKKHKKLNNKRQANKGNFTKSKTALPVVDEMMLSNFDSKKLTSQQNNTIRKMITKTTYLARGAGIESVVNDLRRRGLKPKKKDHVFAS</sequence>
<feature type="compositionally biased region" description="Basic residues" evidence="1">
    <location>
        <begin position="122"/>
        <end position="136"/>
    </location>
</feature>
<evidence type="ECO:0000256" key="1">
    <source>
        <dbReference type="SAM" id="MobiDB-lite"/>
    </source>
</evidence>
<gene>
    <name evidence="2" type="ORF">g.3043</name>
</gene>
<feature type="region of interest" description="Disordered" evidence="1">
    <location>
        <begin position="106"/>
        <end position="145"/>
    </location>
</feature>
<dbReference type="EMBL" id="GBXI01016939">
    <property type="protein sequence ID" value="JAC97352.1"/>
    <property type="molecule type" value="Transcribed_RNA"/>
</dbReference>